<comment type="caution">
    <text evidence="1">The sequence shown here is derived from an EMBL/GenBank/DDBJ whole genome shotgun (WGS) entry which is preliminary data.</text>
</comment>
<protein>
    <submittedName>
        <fullName evidence="1">Uncharacterized protein</fullName>
    </submittedName>
</protein>
<dbReference type="RefSeq" id="XP_058326800.1">
    <property type="nucleotide sequence ID" value="XM_058478470.1"/>
</dbReference>
<organism evidence="1 2">
    <name type="scientific">Penicillium chermesinum</name>
    <dbReference type="NCBI Taxonomy" id="63820"/>
    <lineage>
        <taxon>Eukaryota</taxon>
        <taxon>Fungi</taxon>
        <taxon>Dikarya</taxon>
        <taxon>Ascomycota</taxon>
        <taxon>Pezizomycotina</taxon>
        <taxon>Eurotiomycetes</taxon>
        <taxon>Eurotiomycetidae</taxon>
        <taxon>Eurotiales</taxon>
        <taxon>Aspergillaceae</taxon>
        <taxon>Penicillium</taxon>
    </lineage>
</organism>
<sequence>MSLKRSHSQWPEGIPSFIRQHKEPVEWKDIDAATRAWRHFVRERWVGGDTADQQKRDLIEQWATADQEFRDGYQSRAPEDEPSFFDGPEMKALLAKAILGLFPWEEGWEFYGEEMVMFLPLEGNQDILETFKLQQSVARPHFLDMHMALDGTVLFKYCGPNLIIDDRTLETGLGLWVEFDTNGVYRTAYRVQIMSSDHADLYRYVGPGNQKPLWLAFEYIESYYYPNLPEDRDLKLILEDKPVDMRKAIVDIYMGGDVNLVDEYAPGFREAEEAGNGLAIGFDLRGILANDGSPLKIIDYERP</sequence>
<name>A0A9W9NH98_9EURO</name>
<dbReference type="AlphaFoldDB" id="A0A9W9NH98"/>
<reference evidence="1" key="2">
    <citation type="journal article" date="2023" name="IMA Fungus">
        <title>Comparative genomic study of the Penicillium genus elucidates a diverse pangenome and 15 lateral gene transfer events.</title>
        <authorList>
            <person name="Petersen C."/>
            <person name="Sorensen T."/>
            <person name="Nielsen M.R."/>
            <person name="Sondergaard T.E."/>
            <person name="Sorensen J.L."/>
            <person name="Fitzpatrick D.A."/>
            <person name="Frisvad J.C."/>
            <person name="Nielsen K.L."/>
        </authorList>
    </citation>
    <scope>NUCLEOTIDE SEQUENCE</scope>
    <source>
        <strain evidence="1">IBT 19713</strain>
    </source>
</reference>
<dbReference type="OrthoDB" id="5396831at2759"/>
<accession>A0A9W9NH98</accession>
<evidence type="ECO:0000313" key="1">
    <source>
        <dbReference type="EMBL" id="KAJ5219970.1"/>
    </source>
</evidence>
<dbReference type="GeneID" id="83205773"/>
<evidence type="ECO:0000313" key="2">
    <source>
        <dbReference type="Proteomes" id="UP001150941"/>
    </source>
</evidence>
<proteinExistence type="predicted"/>
<dbReference type="EMBL" id="JAPQKS010000007">
    <property type="protein sequence ID" value="KAJ5219970.1"/>
    <property type="molecule type" value="Genomic_DNA"/>
</dbReference>
<gene>
    <name evidence="1" type="ORF">N7468_009174</name>
</gene>
<dbReference type="Proteomes" id="UP001150941">
    <property type="component" value="Unassembled WGS sequence"/>
</dbReference>
<keyword evidence="2" id="KW-1185">Reference proteome</keyword>
<reference evidence="1" key="1">
    <citation type="submission" date="2022-11" db="EMBL/GenBank/DDBJ databases">
        <authorList>
            <person name="Petersen C."/>
        </authorList>
    </citation>
    <scope>NUCLEOTIDE SEQUENCE</scope>
    <source>
        <strain evidence="1">IBT 19713</strain>
    </source>
</reference>